<name>A0AC34FIV1_9BILA</name>
<evidence type="ECO:0000313" key="1">
    <source>
        <dbReference type="Proteomes" id="UP000887579"/>
    </source>
</evidence>
<proteinExistence type="predicted"/>
<organism evidence="1 2">
    <name type="scientific">Panagrolaimus sp. ES5</name>
    <dbReference type="NCBI Taxonomy" id="591445"/>
    <lineage>
        <taxon>Eukaryota</taxon>
        <taxon>Metazoa</taxon>
        <taxon>Ecdysozoa</taxon>
        <taxon>Nematoda</taxon>
        <taxon>Chromadorea</taxon>
        <taxon>Rhabditida</taxon>
        <taxon>Tylenchina</taxon>
        <taxon>Panagrolaimomorpha</taxon>
        <taxon>Panagrolaimoidea</taxon>
        <taxon>Panagrolaimidae</taxon>
        <taxon>Panagrolaimus</taxon>
    </lineage>
</organism>
<dbReference type="WBParaSite" id="ES5_v2.g17216.t1">
    <property type="protein sequence ID" value="ES5_v2.g17216.t1"/>
    <property type="gene ID" value="ES5_v2.g17216"/>
</dbReference>
<reference evidence="2" key="1">
    <citation type="submission" date="2022-11" db="UniProtKB">
        <authorList>
            <consortium name="WormBaseParasite"/>
        </authorList>
    </citation>
    <scope>IDENTIFICATION</scope>
</reference>
<evidence type="ECO:0000313" key="2">
    <source>
        <dbReference type="WBParaSite" id="ES5_v2.g17216.t1"/>
    </source>
</evidence>
<dbReference type="Proteomes" id="UP000887579">
    <property type="component" value="Unplaced"/>
</dbReference>
<accession>A0AC34FIV1</accession>
<protein>
    <submittedName>
        <fullName evidence="2">Uncharacterized protein</fullName>
    </submittedName>
</protein>
<sequence>MGKRKKNSEQEETVENEGNKEPRKKRTMQKKREIINENGEEISDIEKHYVTAVRVKVDGKLFFVAKLQ</sequence>